<dbReference type="InterPro" id="IPR000529">
    <property type="entry name" value="Ribosomal_bS6"/>
</dbReference>
<dbReference type="Gene3D" id="3.30.70.60">
    <property type="match status" value="1"/>
</dbReference>
<gene>
    <name evidence="4 6" type="primary">rpsF</name>
    <name evidence="6" type="ORF">DK849_00220</name>
</gene>
<dbReference type="InterPro" id="IPR014717">
    <property type="entry name" value="Transl_elong_EF1B/ribsomal_bS6"/>
</dbReference>
<dbReference type="EMBL" id="CP030103">
    <property type="protein sequence ID" value="AWX42514.1"/>
    <property type="molecule type" value="Genomic_DNA"/>
</dbReference>
<accession>A0A2Z4LLH5</accession>
<dbReference type="InterPro" id="IPR035980">
    <property type="entry name" value="Ribosomal_bS6_sf"/>
</dbReference>
<dbReference type="RefSeq" id="WP_029330546.1">
    <property type="nucleotide sequence ID" value="NZ_CP030103.1"/>
</dbReference>
<evidence type="ECO:0000256" key="1">
    <source>
        <dbReference type="ARBA" id="ARBA00009512"/>
    </source>
</evidence>
<keyword evidence="4" id="KW-0699">rRNA-binding</keyword>
<dbReference type="OrthoDB" id="9812702at2"/>
<evidence type="ECO:0000256" key="3">
    <source>
        <dbReference type="ARBA" id="ARBA00035294"/>
    </source>
</evidence>
<keyword evidence="4 6" id="KW-0689">Ribosomal protein</keyword>
<dbReference type="HAMAP" id="MF_00360">
    <property type="entry name" value="Ribosomal_bS6"/>
    <property type="match status" value="1"/>
</dbReference>
<organism evidence="6 7">
    <name type="scientific">Metamycoplasma cloacale</name>
    <dbReference type="NCBI Taxonomy" id="92401"/>
    <lineage>
        <taxon>Bacteria</taxon>
        <taxon>Bacillati</taxon>
        <taxon>Mycoplasmatota</taxon>
        <taxon>Mycoplasmoidales</taxon>
        <taxon>Metamycoplasmataceae</taxon>
        <taxon>Metamycoplasma</taxon>
    </lineage>
</organism>
<sequence>MSNYEIMLLVNAQASDDEAKAIVLDVLKPEHTKIEKLERTELAYPIQKQVRASYYLVHTKTTPALITEFRRKVNINKSVLRSLIINLASEKGLKPRKMKKVLRKDVKKPRIEKPEVSTETAVKTEDRPKRMTKKVSPKAE</sequence>
<dbReference type="CDD" id="cd00473">
    <property type="entry name" value="bS6"/>
    <property type="match status" value="1"/>
</dbReference>
<keyword evidence="7" id="KW-1185">Reference proteome</keyword>
<dbReference type="SUPFAM" id="SSF54995">
    <property type="entry name" value="Ribosomal protein S6"/>
    <property type="match status" value="1"/>
</dbReference>
<dbReference type="GO" id="GO:1990904">
    <property type="term" value="C:ribonucleoprotein complex"/>
    <property type="evidence" value="ECO:0007669"/>
    <property type="project" value="UniProtKB-KW"/>
</dbReference>
<dbReference type="Pfam" id="PF01250">
    <property type="entry name" value="Ribosomal_S6"/>
    <property type="match status" value="1"/>
</dbReference>
<evidence type="ECO:0000256" key="2">
    <source>
        <dbReference type="ARBA" id="ARBA00035104"/>
    </source>
</evidence>
<dbReference type="GO" id="GO:0003735">
    <property type="term" value="F:structural constituent of ribosome"/>
    <property type="evidence" value="ECO:0007669"/>
    <property type="project" value="InterPro"/>
</dbReference>
<evidence type="ECO:0000313" key="6">
    <source>
        <dbReference type="EMBL" id="AWX42514.1"/>
    </source>
</evidence>
<evidence type="ECO:0000256" key="4">
    <source>
        <dbReference type="HAMAP-Rule" id="MF_00360"/>
    </source>
</evidence>
<dbReference type="GO" id="GO:0019843">
    <property type="term" value="F:rRNA binding"/>
    <property type="evidence" value="ECO:0007669"/>
    <property type="project" value="UniProtKB-UniRule"/>
</dbReference>
<dbReference type="InterPro" id="IPR020814">
    <property type="entry name" value="Ribosomal_S6_plastid/chlpt"/>
</dbReference>
<comment type="function">
    <text evidence="2 4">Binds together with bS18 to 16S ribosomal RNA.</text>
</comment>
<dbReference type="KEGG" id="mclo:DK849_00220"/>
<keyword evidence="4" id="KW-0687">Ribonucleoprotein</keyword>
<protein>
    <recommendedName>
        <fullName evidence="3 4">Small ribosomal subunit protein bS6</fullName>
    </recommendedName>
</protein>
<keyword evidence="4" id="KW-0694">RNA-binding</keyword>
<dbReference type="NCBIfam" id="TIGR00166">
    <property type="entry name" value="S6"/>
    <property type="match status" value="1"/>
</dbReference>
<feature type="region of interest" description="Disordered" evidence="5">
    <location>
        <begin position="99"/>
        <end position="140"/>
    </location>
</feature>
<dbReference type="GO" id="GO:0005840">
    <property type="term" value="C:ribosome"/>
    <property type="evidence" value="ECO:0007669"/>
    <property type="project" value="UniProtKB-KW"/>
</dbReference>
<dbReference type="GO" id="GO:0006412">
    <property type="term" value="P:translation"/>
    <property type="evidence" value="ECO:0007669"/>
    <property type="project" value="UniProtKB-UniRule"/>
</dbReference>
<proteinExistence type="inferred from homology"/>
<name>A0A2Z4LLH5_9BACT</name>
<reference evidence="7" key="1">
    <citation type="submission" date="2018-06" db="EMBL/GenBank/DDBJ databases">
        <title>Complete genome sequences of Mycoplasma anatis, M. anseris and M. cloacale type strains.</title>
        <authorList>
            <person name="Grozner D."/>
            <person name="Forro B."/>
            <person name="Sulyok K.M."/>
            <person name="Marton S."/>
            <person name="Kreizinger Z."/>
            <person name="Banyai K."/>
            <person name="Gyuranecz M."/>
        </authorList>
    </citation>
    <scope>NUCLEOTIDE SEQUENCE [LARGE SCALE GENOMIC DNA]</scope>
    <source>
        <strain evidence="7">NCTC 10199</strain>
    </source>
</reference>
<dbReference type="AlphaFoldDB" id="A0A2Z4LLH5"/>
<comment type="similarity">
    <text evidence="1 4">Belongs to the bacterial ribosomal protein bS6 family.</text>
</comment>
<dbReference type="Proteomes" id="UP000249865">
    <property type="component" value="Chromosome"/>
</dbReference>
<feature type="compositionally biased region" description="Basic and acidic residues" evidence="5">
    <location>
        <begin position="108"/>
        <end position="129"/>
    </location>
</feature>
<evidence type="ECO:0000313" key="7">
    <source>
        <dbReference type="Proteomes" id="UP000249865"/>
    </source>
</evidence>
<feature type="compositionally biased region" description="Basic residues" evidence="5">
    <location>
        <begin position="130"/>
        <end position="140"/>
    </location>
</feature>
<evidence type="ECO:0000256" key="5">
    <source>
        <dbReference type="SAM" id="MobiDB-lite"/>
    </source>
</evidence>